<dbReference type="KEGG" id="msar:MSAR_40120"/>
<name>A0A7I7SYH8_9MYCO</name>
<evidence type="ECO:0000313" key="5">
    <source>
        <dbReference type="EMBL" id="BBY60876.1"/>
    </source>
</evidence>
<dbReference type="CDD" id="cd02440">
    <property type="entry name" value="AdoMet_MTases"/>
    <property type="match status" value="1"/>
</dbReference>
<dbReference type="SUPFAM" id="SSF53335">
    <property type="entry name" value="S-adenosyl-L-methionine-dependent methyltransferases"/>
    <property type="match status" value="1"/>
</dbReference>
<keyword evidence="2 5" id="KW-0808">Transferase</keyword>
<dbReference type="PANTHER" id="PTHR43464">
    <property type="entry name" value="METHYLTRANSFERASE"/>
    <property type="match status" value="1"/>
</dbReference>
<dbReference type="AlphaFoldDB" id="A0A7I7SYH8"/>
<keyword evidence="3" id="KW-0949">S-adenosyl-L-methionine</keyword>
<dbReference type="Proteomes" id="UP000466445">
    <property type="component" value="Chromosome"/>
</dbReference>
<dbReference type="GO" id="GO:0008168">
    <property type="term" value="F:methyltransferase activity"/>
    <property type="evidence" value="ECO:0007669"/>
    <property type="project" value="UniProtKB-KW"/>
</dbReference>
<proteinExistence type="predicted"/>
<accession>A0A7I7SYH8</accession>
<dbReference type="EMBL" id="AP022595">
    <property type="protein sequence ID" value="BBY60876.1"/>
    <property type="molecule type" value="Genomic_DNA"/>
</dbReference>
<dbReference type="GO" id="GO:0032259">
    <property type="term" value="P:methylation"/>
    <property type="evidence" value="ECO:0007669"/>
    <property type="project" value="UniProtKB-KW"/>
</dbReference>
<dbReference type="Gene3D" id="3.40.50.150">
    <property type="entry name" value="Vaccinia Virus protein VP39"/>
    <property type="match status" value="1"/>
</dbReference>
<evidence type="ECO:0000256" key="1">
    <source>
        <dbReference type="ARBA" id="ARBA00022603"/>
    </source>
</evidence>
<evidence type="ECO:0000259" key="4">
    <source>
        <dbReference type="Pfam" id="PF13649"/>
    </source>
</evidence>
<dbReference type="InterPro" id="IPR041698">
    <property type="entry name" value="Methyltransf_25"/>
</dbReference>
<dbReference type="PANTHER" id="PTHR43464:SF19">
    <property type="entry name" value="UBIQUINONE BIOSYNTHESIS O-METHYLTRANSFERASE, MITOCHONDRIAL"/>
    <property type="match status" value="1"/>
</dbReference>
<reference evidence="5 6" key="1">
    <citation type="journal article" date="2019" name="Emerg. Microbes Infect.">
        <title>Comprehensive subspecies identification of 175 nontuberculous mycobacteria species based on 7547 genomic profiles.</title>
        <authorList>
            <person name="Matsumoto Y."/>
            <person name="Kinjo T."/>
            <person name="Motooka D."/>
            <person name="Nabeya D."/>
            <person name="Jung N."/>
            <person name="Uechi K."/>
            <person name="Horii T."/>
            <person name="Iida T."/>
            <person name="Fujita J."/>
            <person name="Nakamura S."/>
        </authorList>
    </citation>
    <scope>NUCLEOTIDE SEQUENCE [LARGE SCALE GENOMIC DNA]</scope>
    <source>
        <strain evidence="5 6">JCM 30395</strain>
    </source>
</reference>
<dbReference type="RefSeq" id="WP_163699660.1">
    <property type="nucleotide sequence ID" value="NZ_AP022595.1"/>
</dbReference>
<evidence type="ECO:0000313" key="6">
    <source>
        <dbReference type="Proteomes" id="UP000466445"/>
    </source>
</evidence>
<organism evidence="5 6">
    <name type="scientific">Mycolicibacterium sarraceniae</name>
    <dbReference type="NCBI Taxonomy" id="1534348"/>
    <lineage>
        <taxon>Bacteria</taxon>
        <taxon>Bacillati</taxon>
        <taxon>Actinomycetota</taxon>
        <taxon>Actinomycetes</taxon>
        <taxon>Mycobacteriales</taxon>
        <taxon>Mycobacteriaceae</taxon>
        <taxon>Mycolicibacterium</taxon>
    </lineage>
</organism>
<dbReference type="Pfam" id="PF13649">
    <property type="entry name" value="Methyltransf_25"/>
    <property type="match status" value="1"/>
</dbReference>
<protein>
    <submittedName>
        <fullName evidence="5">SAM-dependent methyltransferase</fullName>
    </submittedName>
</protein>
<feature type="domain" description="Methyltransferase" evidence="4">
    <location>
        <begin position="49"/>
        <end position="142"/>
    </location>
</feature>
<keyword evidence="6" id="KW-1185">Reference proteome</keyword>
<evidence type="ECO:0000256" key="3">
    <source>
        <dbReference type="ARBA" id="ARBA00022691"/>
    </source>
</evidence>
<dbReference type="InterPro" id="IPR029063">
    <property type="entry name" value="SAM-dependent_MTases_sf"/>
</dbReference>
<evidence type="ECO:0000256" key="2">
    <source>
        <dbReference type="ARBA" id="ARBA00022679"/>
    </source>
</evidence>
<sequence length="200" mass="21294">MSSRWRTSSAPRGDEYDARWKSLAAAGHNIHGEADLVESILRESGGTSVLDAGCGTGRVAIELANRGYSVAGVDSDAGMLAAARAKAPQLRWIEADLAADLTSAGIDRVNLVLLAGNVMIFLEPGTEAQVLAGLTGRLRPGGLLVAGFSIRPDGLSLKRYDEAAEEAGLLPVVRWATWDRKPFRGGDYAVSVHRSRRSPR</sequence>
<keyword evidence="1 5" id="KW-0489">Methyltransferase</keyword>
<gene>
    <name evidence="5" type="ORF">MSAR_40120</name>
</gene>